<dbReference type="Proteomes" id="UP000005239">
    <property type="component" value="Unassembled WGS sequence"/>
</dbReference>
<dbReference type="OrthoDB" id="1697570at2759"/>
<accession>A0A8R1Z7M5</accession>
<reference evidence="1" key="2">
    <citation type="submission" date="2022-06" db="UniProtKB">
        <authorList>
            <consortium name="EnsemblMetazoa"/>
        </authorList>
    </citation>
    <scope>IDENTIFICATION</scope>
    <source>
        <strain evidence="1">PS312</strain>
    </source>
</reference>
<evidence type="ECO:0000313" key="2">
    <source>
        <dbReference type="Proteomes" id="UP000005239"/>
    </source>
</evidence>
<proteinExistence type="predicted"/>
<dbReference type="AlphaFoldDB" id="A0A2A6CJG3"/>
<reference evidence="2" key="1">
    <citation type="journal article" date="2008" name="Nat. Genet.">
        <title>The Pristionchus pacificus genome provides a unique perspective on nematode lifestyle and parasitism.</title>
        <authorList>
            <person name="Dieterich C."/>
            <person name="Clifton S.W."/>
            <person name="Schuster L.N."/>
            <person name="Chinwalla A."/>
            <person name="Delehaunty K."/>
            <person name="Dinkelacker I."/>
            <person name="Fulton L."/>
            <person name="Fulton R."/>
            <person name="Godfrey J."/>
            <person name="Minx P."/>
            <person name="Mitreva M."/>
            <person name="Roeseler W."/>
            <person name="Tian H."/>
            <person name="Witte H."/>
            <person name="Yang S.P."/>
            <person name="Wilson R.K."/>
            <person name="Sommer R.J."/>
        </authorList>
    </citation>
    <scope>NUCLEOTIDE SEQUENCE [LARGE SCALE GENOMIC DNA]</scope>
    <source>
        <strain evidence="2">PS312</strain>
    </source>
</reference>
<sequence length="72" mass="8022">MKLDYVLGLRAEDFLERRFQAQTRQVYPSRPCSRLLEGHPCPSSFGGGRPGLVKRRNAKREGGDDAGSDADE</sequence>
<name>A0A2A6CJG3_PRIPA</name>
<evidence type="ECO:0000313" key="1">
    <source>
        <dbReference type="EnsemblMetazoa" id="PPA45682.1"/>
    </source>
</evidence>
<keyword evidence="2" id="KW-1185">Reference proteome</keyword>
<gene>
    <name evidence="1" type="primary">WBGene00284051</name>
</gene>
<organism evidence="1 2">
    <name type="scientific">Pristionchus pacificus</name>
    <name type="common">Parasitic nematode worm</name>
    <dbReference type="NCBI Taxonomy" id="54126"/>
    <lineage>
        <taxon>Eukaryota</taxon>
        <taxon>Metazoa</taxon>
        <taxon>Ecdysozoa</taxon>
        <taxon>Nematoda</taxon>
        <taxon>Chromadorea</taxon>
        <taxon>Rhabditida</taxon>
        <taxon>Rhabditina</taxon>
        <taxon>Diplogasteromorpha</taxon>
        <taxon>Diplogasteroidea</taxon>
        <taxon>Neodiplogasteridae</taxon>
        <taxon>Pristionchus</taxon>
    </lineage>
</organism>
<protein>
    <submittedName>
        <fullName evidence="1">Uncharacterized protein</fullName>
    </submittedName>
</protein>
<accession>A0A2A6CJG3</accession>
<dbReference type="EnsemblMetazoa" id="PPA45682.1">
    <property type="protein sequence ID" value="PPA45682.1"/>
    <property type="gene ID" value="WBGene00284051"/>
</dbReference>